<name>A0A017TC33_9BACT</name>
<dbReference type="Pfam" id="PF13460">
    <property type="entry name" value="NAD_binding_10"/>
    <property type="match status" value="1"/>
</dbReference>
<sequence length="241" mass="25317">MATEDTAILAGASGLIGGHLLRKLLDGGLYGRVIALVRRPLPEAHPRLTQRTVSFDALPDDAFTGTGDVAGASGAPSGTSAGTIDVYCALGTTMAKAGSQQAFRKADHDAPLALAEHAVKAGARQFLLVSSVGADAESATFYLRVKGELERDIAALSLPTVHVFQPSLLLGDRKERRVGEAIGSVVARVAKGAMIGGLRKYRPVEADTVARSMVAASRQSDPGRHTYHYDEITDLAARAWT</sequence>
<dbReference type="OrthoDB" id="9798632at2"/>
<dbReference type="Proteomes" id="UP000019678">
    <property type="component" value="Unassembled WGS sequence"/>
</dbReference>
<feature type="domain" description="NAD(P)-binding" evidence="1">
    <location>
        <begin position="11"/>
        <end position="145"/>
    </location>
</feature>
<dbReference type="Gene3D" id="3.40.50.720">
    <property type="entry name" value="NAD(P)-binding Rossmann-like Domain"/>
    <property type="match status" value="1"/>
</dbReference>
<evidence type="ECO:0000313" key="2">
    <source>
        <dbReference type="EMBL" id="EYF06161.1"/>
    </source>
</evidence>
<evidence type="ECO:0000259" key="1">
    <source>
        <dbReference type="Pfam" id="PF13460"/>
    </source>
</evidence>
<dbReference type="InterPro" id="IPR016040">
    <property type="entry name" value="NAD(P)-bd_dom"/>
</dbReference>
<protein>
    <submittedName>
        <fullName evidence="2">Oxidoreductase</fullName>
    </submittedName>
</protein>
<evidence type="ECO:0000313" key="3">
    <source>
        <dbReference type="Proteomes" id="UP000019678"/>
    </source>
</evidence>
<accession>A0A017TC33</accession>
<dbReference type="eggNOG" id="COG0702">
    <property type="taxonomic scope" value="Bacteria"/>
</dbReference>
<organism evidence="2 3">
    <name type="scientific">Chondromyces apiculatus DSM 436</name>
    <dbReference type="NCBI Taxonomy" id="1192034"/>
    <lineage>
        <taxon>Bacteria</taxon>
        <taxon>Pseudomonadati</taxon>
        <taxon>Myxococcota</taxon>
        <taxon>Polyangia</taxon>
        <taxon>Polyangiales</taxon>
        <taxon>Polyangiaceae</taxon>
        <taxon>Chondromyces</taxon>
    </lineage>
</organism>
<dbReference type="SUPFAM" id="SSF51735">
    <property type="entry name" value="NAD(P)-binding Rossmann-fold domains"/>
    <property type="match status" value="1"/>
</dbReference>
<comment type="caution">
    <text evidence="2">The sequence shown here is derived from an EMBL/GenBank/DDBJ whole genome shotgun (WGS) entry which is preliminary data.</text>
</comment>
<dbReference type="EMBL" id="ASRX01000018">
    <property type="protein sequence ID" value="EYF06161.1"/>
    <property type="molecule type" value="Genomic_DNA"/>
</dbReference>
<gene>
    <name evidence="2" type="ORF">CAP_2351</name>
</gene>
<proteinExistence type="predicted"/>
<reference evidence="2 3" key="1">
    <citation type="submission" date="2013-05" db="EMBL/GenBank/DDBJ databases">
        <title>Genome assembly of Chondromyces apiculatus DSM 436.</title>
        <authorList>
            <person name="Sharma G."/>
            <person name="Khatri I."/>
            <person name="Kaur C."/>
            <person name="Mayilraj S."/>
            <person name="Subramanian S."/>
        </authorList>
    </citation>
    <scope>NUCLEOTIDE SEQUENCE [LARGE SCALE GENOMIC DNA]</scope>
    <source>
        <strain evidence="2 3">DSM 436</strain>
    </source>
</reference>
<dbReference type="AlphaFoldDB" id="A0A017TC33"/>
<dbReference type="STRING" id="1192034.CAP_2351"/>
<dbReference type="RefSeq" id="WP_044240787.1">
    <property type="nucleotide sequence ID" value="NZ_ASRX01000018.1"/>
</dbReference>
<dbReference type="PANTHER" id="PTHR14097">
    <property type="entry name" value="OXIDOREDUCTASE HTATIP2"/>
    <property type="match status" value="1"/>
</dbReference>
<dbReference type="InterPro" id="IPR036291">
    <property type="entry name" value="NAD(P)-bd_dom_sf"/>
</dbReference>
<keyword evidence="3" id="KW-1185">Reference proteome</keyword>
<dbReference type="PANTHER" id="PTHR14097:SF7">
    <property type="entry name" value="OXIDOREDUCTASE HTATIP2"/>
    <property type="match status" value="1"/>
</dbReference>